<evidence type="ECO:0000256" key="14">
    <source>
        <dbReference type="ARBA" id="ARBA00022857"/>
    </source>
</evidence>
<comment type="similarity">
    <text evidence="6">In the C-terminal section; belongs to the HTP reductase family.</text>
</comment>
<name>A0A2J0LPG5_9BACT</name>
<dbReference type="EMBL" id="PFGP01000038">
    <property type="protein sequence ID" value="PIW66656.1"/>
    <property type="molecule type" value="Genomic_DNA"/>
</dbReference>
<dbReference type="PANTHER" id="PTHR38011">
    <property type="entry name" value="DIHYDROFOLATE REDUCTASE FAMILY PROTEIN (AFU_ORTHOLOGUE AFUA_8G06820)"/>
    <property type="match status" value="1"/>
</dbReference>
<comment type="caution">
    <text evidence="18">The sequence shown here is derived from an EMBL/GenBank/DDBJ whole genome shotgun (WGS) entry which is preliminary data.</text>
</comment>
<keyword evidence="12" id="KW-0378">Hydrolase</keyword>
<dbReference type="Gene3D" id="3.40.430.10">
    <property type="entry name" value="Dihydrofolate Reductase, subunit A"/>
    <property type="match status" value="2"/>
</dbReference>
<comment type="cofactor">
    <cofactor evidence="1">
        <name>Zn(2+)</name>
        <dbReference type="ChEBI" id="CHEBI:29105"/>
    </cofactor>
</comment>
<evidence type="ECO:0000313" key="19">
    <source>
        <dbReference type="Proteomes" id="UP000231267"/>
    </source>
</evidence>
<evidence type="ECO:0000256" key="13">
    <source>
        <dbReference type="ARBA" id="ARBA00022833"/>
    </source>
</evidence>
<sequence length="309" mass="33358">MQDKKYMRRALELAQRATGRTSPNPMVGAVIVKNGKIVGEGYHKKAGTSHAEIHAIRQAGARAKGATLYVTLEPCCTFGKTPPCTGAIIRAGIRKVVIAATDPNPSHGCKGIKILRNNNIKVKTGILEKESRALNEAFEKYITTGMPFVILKMAQSLDGKIATKAGESKWISCEKSRKLVHKLRQQVDAVMVGANTARVDKPRLKEAKLRVIVPAGRVDLKKFLKGLKKKHITSILCEGGGELAASLLKEGLVDKIMFFIAPKIIGGRRAKTSVEGEGITRMADALKLKDISVSKIGADLLVEASCLQG</sequence>
<dbReference type="SUPFAM" id="SSF53597">
    <property type="entry name" value="Dihydrofolate reductase-like"/>
    <property type="match status" value="1"/>
</dbReference>
<dbReference type="InterPro" id="IPR016192">
    <property type="entry name" value="APOBEC/CMP_deaminase_Zn-bd"/>
</dbReference>
<keyword evidence="14" id="KW-0521">NADP</keyword>
<dbReference type="InterPro" id="IPR002125">
    <property type="entry name" value="CMP_dCMP_dom"/>
</dbReference>
<dbReference type="UniPathway" id="UPA00275">
    <property type="reaction ID" value="UER00401"/>
</dbReference>
<reference evidence="18 19" key="1">
    <citation type="submission" date="2017-09" db="EMBL/GenBank/DDBJ databases">
        <title>Depth-based differentiation of microbial function through sediment-hosted aquifers and enrichment of novel symbionts in the deep terrestrial subsurface.</title>
        <authorList>
            <person name="Probst A.J."/>
            <person name="Ladd B."/>
            <person name="Jarett J.K."/>
            <person name="Geller-Mcgrath D.E."/>
            <person name="Sieber C.M."/>
            <person name="Emerson J.B."/>
            <person name="Anantharaman K."/>
            <person name="Thomas B.C."/>
            <person name="Malmstrom R."/>
            <person name="Stieglmeier M."/>
            <person name="Klingl A."/>
            <person name="Woyke T."/>
            <person name="Ryan C.M."/>
            <person name="Banfield J.F."/>
        </authorList>
    </citation>
    <scope>NUCLEOTIDE SEQUENCE [LARGE SCALE GENOMIC DNA]</scope>
    <source>
        <strain evidence="18">CG12_big_fil_rev_8_21_14_0_65_43_15</strain>
    </source>
</reference>
<dbReference type="PROSITE" id="PS51747">
    <property type="entry name" value="CYT_DCMP_DEAMINASES_2"/>
    <property type="match status" value="1"/>
</dbReference>
<evidence type="ECO:0000313" key="18">
    <source>
        <dbReference type="EMBL" id="PIW66656.1"/>
    </source>
</evidence>
<evidence type="ECO:0000256" key="10">
    <source>
        <dbReference type="ARBA" id="ARBA00022619"/>
    </source>
</evidence>
<dbReference type="InterPro" id="IPR024072">
    <property type="entry name" value="DHFR-like_dom_sf"/>
</dbReference>
<gene>
    <name evidence="18" type="primary">ribD</name>
    <name evidence="18" type="ORF">COW11_02140</name>
</gene>
<evidence type="ECO:0000256" key="1">
    <source>
        <dbReference type="ARBA" id="ARBA00001947"/>
    </source>
</evidence>
<dbReference type="CDD" id="cd01284">
    <property type="entry name" value="Riboflavin_deaminase-reductase"/>
    <property type="match status" value="1"/>
</dbReference>
<dbReference type="SUPFAM" id="SSF53927">
    <property type="entry name" value="Cytidine deaminase-like"/>
    <property type="match status" value="1"/>
</dbReference>
<evidence type="ECO:0000256" key="12">
    <source>
        <dbReference type="ARBA" id="ARBA00022801"/>
    </source>
</evidence>
<dbReference type="PROSITE" id="PS00903">
    <property type="entry name" value="CYT_DCMP_DEAMINASES_1"/>
    <property type="match status" value="1"/>
</dbReference>
<dbReference type="Proteomes" id="UP000231267">
    <property type="component" value="Unassembled WGS sequence"/>
</dbReference>
<organism evidence="18 19">
    <name type="scientific">Candidatus Taenaricola geysiri</name>
    <dbReference type="NCBI Taxonomy" id="1974752"/>
    <lineage>
        <taxon>Bacteria</taxon>
        <taxon>Pseudomonadati</taxon>
        <taxon>Candidatus Omnitrophota</taxon>
        <taxon>Candidatus Taenaricola</taxon>
    </lineage>
</organism>
<keyword evidence="11" id="KW-0479">Metal-binding</keyword>
<keyword evidence="16" id="KW-0511">Multifunctional enzyme</keyword>
<keyword evidence="13" id="KW-0862">Zinc</keyword>
<dbReference type="InterPro" id="IPR002734">
    <property type="entry name" value="RibDG_C"/>
</dbReference>
<evidence type="ECO:0000256" key="15">
    <source>
        <dbReference type="ARBA" id="ARBA00023002"/>
    </source>
</evidence>
<evidence type="ECO:0000256" key="16">
    <source>
        <dbReference type="ARBA" id="ARBA00023268"/>
    </source>
</evidence>
<keyword evidence="10" id="KW-0686">Riboflavin biosynthesis</keyword>
<evidence type="ECO:0000256" key="7">
    <source>
        <dbReference type="ARBA" id="ARBA00012766"/>
    </source>
</evidence>
<dbReference type="InterPro" id="IPR016193">
    <property type="entry name" value="Cytidine_deaminase-like"/>
</dbReference>
<evidence type="ECO:0000256" key="11">
    <source>
        <dbReference type="ARBA" id="ARBA00022723"/>
    </source>
</evidence>
<evidence type="ECO:0000256" key="6">
    <source>
        <dbReference type="ARBA" id="ARBA00007417"/>
    </source>
</evidence>
<dbReference type="InterPro" id="IPR050765">
    <property type="entry name" value="Riboflavin_Biosynth_HTPR"/>
</dbReference>
<comment type="pathway">
    <text evidence="3">Cofactor biosynthesis; riboflavin biosynthesis; 5-amino-6-(D-ribitylamino)uracil from GTP: step 2/4.</text>
</comment>
<dbReference type="AlphaFoldDB" id="A0A2J0LPG5"/>
<proteinExistence type="inferred from homology"/>
<dbReference type="GO" id="GO:0008835">
    <property type="term" value="F:diaminohydroxyphosphoribosylaminopyrimidine deaminase activity"/>
    <property type="evidence" value="ECO:0007669"/>
    <property type="project" value="UniProtKB-EC"/>
</dbReference>
<comment type="similarity">
    <text evidence="5">In the N-terminal section; belongs to the cytidine and deoxycytidylate deaminase family.</text>
</comment>
<evidence type="ECO:0000256" key="9">
    <source>
        <dbReference type="ARBA" id="ARBA00019930"/>
    </source>
</evidence>
<dbReference type="PANTHER" id="PTHR38011:SF7">
    <property type="entry name" value="2,5-DIAMINO-6-RIBOSYLAMINO-4(3H)-PYRIMIDINONE 5'-PHOSPHATE REDUCTASE"/>
    <property type="match status" value="1"/>
</dbReference>
<evidence type="ECO:0000256" key="2">
    <source>
        <dbReference type="ARBA" id="ARBA00002151"/>
    </source>
</evidence>
<comment type="function">
    <text evidence="2">Converts 2,5-diamino-6-(ribosylamino)-4(3h)-pyrimidinone 5'-phosphate into 5-amino-6-(ribosylamino)-2,4(1h,3h)-pyrimidinedione 5'-phosphate.</text>
</comment>
<dbReference type="GO" id="GO:0009231">
    <property type="term" value="P:riboflavin biosynthetic process"/>
    <property type="evidence" value="ECO:0007669"/>
    <property type="project" value="UniProtKB-UniPathway"/>
</dbReference>
<evidence type="ECO:0000256" key="4">
    <source>
        <dbReference type="ARBA" id="ARBA00004910"/>
    </source>
</evidence>
<evidence type="ECO:0000259" key="17">
    <source>
        <dbReference type="PROSITE" id="PS51747"/>
    </source>
</evidence>
<feature type="domain" description="CMP/dCMP-type deaminase" evidence="17">
    <location>
        <begin position="1"/>
        <end position="111"/>
    </location>
</feature>
<evidence type="ECO:0000256" key="8">
    <source>
        <dbReference type="ARBA" id="ARBA00013173"/>
    </source>
</evidence>
<keyword evidence="15" id="KW-0560">Oxidoreductase</keyword>
<dbReference type="Pfam" id="PF01872">
    <property type="entry name" value="RibD_C"/>
    <property type="match status" value="1"/>
</dbReference>
<evidence type="ECO:0000256" key="5">
    <source>
        <dbReference type="ARBA" id="ARBA00005259"/>
    </source>
</evidence>
<dbReference type="Pfam" id="PF00383">
    <property type="entry name" value="dCMP_cyt_deam_1"/>
    <property type="match status" value="1"/>
</dbReference>
<protein>
    <recommendedName>
        <fullName evidence="9">Riboflavin biosynthesis protein RibD</fullName>
        <ecNumber evidence="8">1.1.1.193</ecNumber>
        <ecNumber evidence="7">3.5.4.26</ecNumber>
    </recommendedName>
</protein>
<dbReference type="GO" id="GO:0008703">
    <property type="term" value="F:5-amino-6-(5-phosphoribosylamino)uracil reductase activity"/>
    <property type="evidence" value="ECO:0007669"/>
    <property type="project" value="UniProtKB-EC"/>
</dbReference>
<dbReference type="FunFam" id="3.40.140.10:FF:000025">
    <property type="entry name" value="Riboflavin biosynthesis protein RibD"/>
    <property type="match status" value="1"/>
</dbReference>
<accession>A0A2J0LPG5</accession>
<comment type="pathway">
    <text evidence="4">Cofactor biosynthesis; riboflavin biosynthesis; 5-amino-6-(D-ribitylamino)uracil from GTP: step 3/4.</text>
</comment>
<dbReference type="NCBIfam" id="TIGR00326">
    <property type="entry name" value="eubact_ribD"/>
    <property type="match status" value="1"/>
</dbReference>
<dbReference type="EC" id="3.5.4.26" evidence="7"/>
<dbReference type="InterPro" id="IPR004794">
    <property type="entry name" value="Eubact_RibD"/>
</dbReference>
<dbReference type="GO" id="GO:0008270">
    <property type="term" value="F:zinc ion binding"/>
    <property type="evidence" value="ECO:0007669"/>
    <property type="project" value="InterPro"/>
</dbReference>
<dbReference type="Gene3D" id="3.40.140.10">
    <property type="entry name" value="Cytidine Deaminase, domain 2"/>
    <property type="match status" value="1"/>
</dbReference>
<evidence type="ECO:0000256" key="3">
    <source>
        <dbReference type="ARBA" id="ARBA00004882"/>
    </source>
</evidence>
<dbReference type="EC" id="1.1.1.193" evidence="8"/>